<evidence type="ECO:0000313" key="1">
    <source>
        <dbReference type="EMBL" id="DAD32893.1"/>
    </source>
</evidence>
<name>A0A822YLC6_NELNU</name>
<sequence length="136" mass="14291">MNNDGGIGASGKDGGEGEVVWAGARAPHLVEKGQGLKGFMGMRKLRDKRGPGDNVLGVMVDVGEYKDTLIDMAGNSIQVDEVIEEKGEGRVVVYDDLGMDLGCMSKAFGLSRGVEESIEMGRRKGTSLVGGGCERA</sequence>
<gene>
    <name evidence="1" type="ORF">HUJ06_011744</name>
</gene>
<organism evidence="1 2">
    <name type="scientific">Nelumbo nucifera</name>
    <name type="common">Sacred lotus</name>
    <dbReference type="NCBI Taxonomy" id="4432"/>
    <lineage>
        <taxon>Eukaryota</taxon>
        <taxon>Viridiplantae</taxon>
        <taxon>Streptophyta</taxon>
        <taxon>Embryophyta</taxon>
        <taxon>Tracheophyta</taxon>
        <taxon>Spermatophyta</taxon>
        <taxon>Magnoliopsida</taxon>
        <taxon>Proteales</taxon>
        <taxon>Nelumbonaceae</taxon>
        <taxon>Nelumbo</taxon>
    </lineage>
</organism>
<dbReference type="Proteomes" id="UP000607653">
    <property type="component" value="Unassembled WGS sequence"/>
</dbReference>
<protein>
    <submittedName>
        <fullName evidence="1">Uncharacterized protein</fullName>
    </submittedName>
</protein>
<comment type="caution">
    <text evidence="1">The sequence shown here is derived from an EMBL/GenBank/DDBJ whole genome shotgun (WGS) entry which is preliminary data.</text>
</comment>
<keyword evidence="2" id="KW-1185">Reference proteome</keyword>
<dbReference type="EMBL" id="DUZY01000003">
    <property type="protein sequence ID" value="DAD32893.1"/>
    <property type="molecule type" value="Genomic_DNA"/>
</dbReference>
<dbReference type="AlphaFoldDB" id="A0A822YLC6"/>
<proteinExistence type="predicted"/>
<accession>A0A822YLC6</accession>
<reference evidence="1 2" key="1">
    <citation type="journal article" date="2020" name="Mol. Biol. Evol.">
        <title>Distinct Expression and Methylation Patterns for Genes with Different Fates following a Single Whole-Genome Duplication in Flowering Plants.</title>
        <authorList>
            <person name="Shi T."/>
            <person name="Rahmani R.S."/>
            <person name="Gugger P.F."/>
            <person name="Wang M."/>
            <person name="Li H."/>
            <person name="Zhang Y."/>
            <person name="Li Z."/>
            <person name="Wang Q."/>
            <person name="Van de Peer Y."/>
            <person name="Marchal K."/>
            <person name="Chen J."/>
        </authorList>
    </citation>
    <scope>NUCLEOTIDE SEQUENCE [LARGE SCALE GENOMIC DNA]</scope>
    <source>
        <tissue evidence="1">Leaf</tissue>
    </source>
</reference>
<evidence type="ECO:0000313" key="2">
    <source>
        <dbReference type="Proteomes" id="UP000607653"/>
    </source>
</evidence>